<reference evidence="2 3" key="1">
    <citation type="submission" date="2014-04" db="EMBL/GenBank/DDBJ databases">
        <title>Evolutionary Origins and Diversification of the Mycorrhizal Mutualists.</title>
        <authorList>
            <consortium name="DOE Joint Genome Institute"/>
            <consortium name="Mycorrhizal Genomics Consortium"/>
            <person name="Kohler A."/>
            <person name="Kuo A."/>
            <person name="Nagy L.G."/>
            <person name="Floudas D."/>
            <person name="Copeland A."/>
            <person name="Barry K.W."/>
            <person name="Cichocki N."/>
            <person name="Veneault-Fourrey C."/>
            <person name="LaButti K."/>
            <person name="Lindquist E.A."/>
            <person name="Lipzen A."/>
            <person name="Lundell T."/>
            <person name="Morin E."/>
            <person name="Murat C."/>
            <person name="Riley R."/>
            <person name="Ohm R."/>
            <person name="Sun H."/>
            <person name="Tunlid A."/>
            <person name="Henrissat B."/>
            <person name="Grigoriev I.V."/>
            <person name="Hibbett D.S."/>
            <person name="Martin F."/>
        </authorList>
    </citation>
    <scope>NUCLEOTIDE SEQUENCE [LARGE SCALE GENOMIC DNA]</scope>
    <source>
        <strain evidence="2 3">Koide BX008</strain>
    </source>
</reference>
<evidence type="ECO:0000256" key="1">
    <source>
        <dbReference type="SAM" id="MobiDB-lite"/>
    </source>
</evidence>
<evidence type="ECO:0000313" key="3">
    <source>
        <dbReference type="Proteomes" id="UP000054549"/>
    </source>
</evidence>
<dbReference type="AlphaFoldDB" id="A0A0C2WTY9"/>
<protein>
    <submittedName>
        <fullName evidence="2">Uncharacterized protein</fullName>
    </submittedName>
</protein>
<accession>A0A0C2WTY9</accession>
<sequence length="99" mass="10931">MNRNYLMLPEIIQRRHLPGVSVLRRTRRSETFMPIYRAGRLAPGAARVKKAEERSGADPVKSIKKLEQAPLPGGEPMEVNAAPVPIATNEQDDSGSLLL</sequence>
<name>A0A0C2WTY9_AMAMK</name>
<evidence type="ECO:0000313" key="2">
    <source>
        <dbReference type="EMBL" id="KIL65227.1"/>
    </source>
</evidence>
<dbReference type="Proteomes" id="UP000054549">
    <property type="component" value="Unassembled WGS sequence"/>
</dbReference>
<dbReference type="EMBL" id="KN818243">
    <property type="protein sequence ID" value="KIL65227.1"/>
    <property type="molecule type" value="Genomic_DNA"/>
</dbReference>
<gene>
    <name evidence="2" type="ORF">M378DRAFT_10873</name>
</gene>
<dbReference type="InParanoid" id="A0A0C2WTY9"/>
<organism evidence="2 3">
    <name type="scientific">Amanita muscaria (strain Koide BX008)</name>
    <dbReference type="NCBI Taxonomy" id="946122"/>
    <lineage>
        <taxon>Eukaryota</taxon>
        <taxon>Fungi</taxon>
        <taxon>Dikarya</taxon>
        <taxon>Basidiomycota</taxon>
        <taxon>Agaricomycotina</taxon>
        <taxon>Agaricomycetes</taxon>
        <taxon>Agaricomycetidae</taxon>
        <taxon>Agaricales</taxon>
        <taxon>Pluteineae</taxon>
        <taxon>Amanitaceae</taxon>
        <taxon>Amanita</taxon>
    </lineage>
</organism>
<proteinExistence type="predicted"/>
<feature type="region of interest" description="Disordered" evidence="1">
    <location>
        <begin position="46"/>
        <end position="99"/>
    </location>
</feature>
<keyword evidence="3" id="KW-1185">Reference proteome</keyword>
<dbReference type="HOGENOM" id="CLU_2319796_0_0_1"/>